<feature type="compositionally biased region" description="Low complexity" evidence="1">
    <location>
        <begin position="220"/>
        <end position="240"/>
    </location>
</feature>
<reference evidence="2" key="2">
    <citation type="submission" date="2023-05" db="EMBL/GenBank/DDBJ databases">
        <authorList>
            <consortium name="Lawrence Berkeley National Laboratory"/>
            <person name="Steindorff A."/>
            <person name="Hensen N."/>
            <person name="Bonometti L."/>
            <person name="Westerberg I."/>
            <person name="Brannstrom I.O."/>
            <person name="Guillou S."/>
            <person name="Cros-Aarteil S."/>
            <person name="Calhoun S."/>
            <person name="Haridas S."/>
            <person name="Kuo A."/>
            <person name="Mondo S."/>
            <person name="Pangilinan J."/>
            <person name="Riley R."/>
            <person name="Labutti K."/>
            <person name="Andreopoulos B."/>
            <person name="Lipzen A."/>
            <person name="Chen C."/>
            <person name="Yanf M."/>
            <person name="Daum C."/>
            <person name="Ng V."/>
            <person name="Clum A."/>
            <person name="Ohm R."/>
            <person name="Martin F."/>
            <person name="Silar P."/>
            <person name="Natvig D."/>
            <person name="Lalanne C."/>
            <person name="Gautier V."/>
            <person name="Ament-Velasquez S.L."/>
            <person name="Kruys A."/>
            <person name="Hutchinson M.I."/>
            <person name="Powell A.J."/>
            <person name="Barry K."/>
            <person name="Miller A.N."/>
            <person name="Grigoriev I.V."/>
            <person name="Debuchy R."/>
            <person name="Gladieux P."/>
            <person name="Thoren M.H."/>
            <person name="Johannesson H."/>
        </authorList>
    </citation>
    <scope>NUCLEOTIDE SEQUENCE</scope>
    <source>
        <strain evidence="2">PSN309</strain>
    </source>
</reference>
<evidence type="ECO:0000256" key="1">
    <source>
        <dbReference type="SAM" id="MobiDB-lite"/>
    </source>
</evidence>
<dbReference type="Proteomes" id="UP001302126">
    <property type="component" value="Unassembled WGS sequence"/>
</dbReference>
<evidence type="ECO:0000313" key="3">
    <source>
        <dbReference type="Proteomes" id="UP001302126"/>
    </source>
</evidence>
<name>A0AAN7AKJ8_9PEZI</name>
<keyword evidence="3" id="KW-1185">Reference proteome</keyword>
<gene>
    <name evidence="2" type="ORF">QBC35DRAFT_179935</name>
</gene>
<organism evidence="2 3">
    <name type="scientific">Podospora australis</name>
    <dbReference type="NCBI Taxonomy" id="1536484"/>
    <lineage>
        <taxon>Eukaryota</taxon>
        <taxon>Fungi</taxon>
        <taxon>Dikarya</taxon>
        <taxon>Ascomycota</taxon>
        <taxon>Pezizomycotina</taxon>
        <taxon>Sordariomycetes</taxon>
        <taxon>Sordariomycetidae</taxon>
        <taxon>Sordariales</taxon>
        <taxon>Podosporaceae</taxon>
        <taxon>Podospora</taxon>
    </lineage>
</organism>
<feature type="compositionally biased region" description="Basic and acidic residues" evidence="1">
    <location>
        <begin position="275"/>
        <end position="302"/>
    </location>
</feature>
<dbReference type="PANTHER" id="PTHR38703">
    <property type="entry name" value="CHROMOSOME 8, WHOLE GENOME SHOTGUN SEQUENCE"/>
    <property type="match status" value="1"/>
</dbReference>
<dbReference type="AlphaFoldDB" id="A0AAN7AKJ8"/>
<proteinExistence type="predicted"/>
<feature type="compositionally biased region" description="Low complexity" evidence="1">
    <location>
        <begin position="252"/>
        <end position="274"/>
    </location>
</feature>
<dbReference type="EMBL" id="MU864382">
    <property type="protein sequence ID" value="KAK4188905.1"/>
    <property type="molecule type" value="Genomic_DNA"/>
</dbReference>
<protein>
    <recommendedName>
        <fullName evidence="4">Allergen</fullName>
    </recommendedName>
</protein>
<evidence type="ECO:0000313" key="2">
    <source>
        <dbReference type="EMBL" id="KAK4188905.1"/>
    </source>
</evidence>
<dbReference type="PANTHER" id="PTHR38703:SF1">
    <property type="entry name" value="ALLERGEN"/>
    <property type="match status" value="1"/>
</dbReference>
<evidence type="ECO:0008006" key="4">
    <source>
        <dbReference type="Google" id="ProtNLM"/>
    </source>
</evidence>
<feature type="region of interest" description="Disordered" evidence="1">
    <location>
        <begin position="208"/>
        <end position="302"/>
    </location>
</feature>
<accession>A0AAN7AKJ8</accession>
<comment type="caution">
    <text evidence="2">The sequence shown here is derived from an EMBL/GenBank/DDBJ whole genome shotgun (WGS) entry which is preliminary data.</text>
</comment>
<sequence>MDKAKRVVEDFTSRAGHHDTTVTENVAPAVEHETIRPTQHEEINTAINKEIHQDHYHRKVQPVHDTQVLPEQHMHKQGKVINREFDNRDDASTERALRAEAGKLRDERTVTGTTHTQSHAPVVQGEQVHHHVHETVQPVVHKETIQPSVVHTTVPIHETHHEQAKIHGTTTLPAVSMDEFKRQGGALGGQSSRTGTFEGCPKGVHMAGCGHADGSGPQPSMSTTSSGTRGMRSRSSSISSSDEEKMSSNRISGTKTSSTTTSGIGLQSSSSATSTEKKKPSLIDRLNPMKDSDGDGKRGFMS</sequence>
<reference evidence="2" key="1">
    <citation type="journal article" date="2023" name="Mol. Phylogenet. Evol.">
        <title>Genome-scale phylogeny and comparative genomics of the fungal order Sordariales.</title>
        <authorList>
            <person name="Hensen N."/>
            <person name="Bonometti L."/>
            <person name="Westerberg I."/>
            <person name="Brannstrom I.O."/>
            <person name="Guillou S."/>
            <person name="Cros-Aarteil S."/>
            <person name="Calhoun S."/>
            <person name="Haridas S."/>
            <person name="Kuo A."/>
            <person name="Mondo S."/>
            <person name="Pangilinan J."/>
            <person name="Riley R."/>
            <person name="LaButti K."/>
            <person name="Andreopoulos B."/>
            <person name="Lipzen A."/>
            <person name="Chen C."/>
            <person name="Yan M."/>
            <person name="Daum C."/>
            <person name="Ng V."/>
            <person name="Clum A."/>
            <person name="Steindorff A."/>
            <person name="Ohm R.A."/>
            <person name="Martin F."/>
            <person name="Silar P."/>
            <person name="Natvig D.O."/>
            <person name="Lalanne C."/>
            <person name="Gautier V."/>
            <person name="Ament-Velasquez S.L."/>
            <person name="Kruys A."/>
            <person name="Hutchinson M.I."/>
            <person name="Powell A.J."/>
            <person name="Barry K."/>
            <person name="Miller A.N."/>
            <person name="Grigoriev I.V."/>
            <person name="Debuchy R."/>
            <person name="Gladieux P."/>
            <person name="Hiltunen Thoren M."/>
            <person name="Johannesson H."/>
        </authorList>
    </citation>
    <scope>NUCLEOTIDE SEQUENCE</scope>
    <source>
        <strain evidence="2">PSN309</strain>
    </source>
</reference>